<dbReference type="Proteomes" id="UP001295876">
    <property type="component" value="Plasmid pF801-4"/>
</dbReference>
<gene>
    <name evidence="1" type="ORF">FGAF801_51920</name>
</gene>
<organism evidence="1 2">
    <name type="scientific">Escherichia coli</name>
    <dbReference type="NCBI Taxonomy" id="562"/>
    <lineage>
        <taxon>Bacteria</taxon>
        <taxon>Pseudomonadati</taxon>
        <taxon>Pseudomonadota</taxon>
        <taxon>Gammaproteobacteria</taxon>
        <taxon>Enterobacterales</taxon>
        <taxon>Enterobacteriaceae</taxon>
        <taxon>Escherichia</taxon>
    </lineage>
</organism>
<dbReference type="EMBL" id="OY757137">
    <property type="protein sequence ID" value="CAK1262342.1"/>
    <property type="molecule type" value="Genomic_DNA"/>
</dbReference>
<proteinExistence type="predicted"/>
<sequence length="148" mass="16668">MWFNFNFLTQIITVMAYRIFVSYKNGAKSHSLNTTSRFLVEAQLASILAESEILSLAERIVIQFSGRDILNVPALTPSSEVMESIKWPVCGCPARVEEPVTATLYMPKAVRDWLAMVGNGKVSAGLRKLIEMADIPELKNAWRQRTDF</sequence>
<accession>A0AAV1ITI0</accession>
<reference evidence="1" key="1">
    <citation type="submission" date="2023-10" db="EMBL/GenBank/DDBJ databases">
        <authorList>
            <person name="Leclercq S."/>
        </authorList>
    </citation>
    <scope>NUCLEOTIDE SEQUENCE</scope>
    <source>
        <strain evidence="1">F801</strain>
        <plasmid evidence="1">pF801-4</plasmid>
    </source>
</reference>
<geneLocation type="plasmid" evidence="1 2">
    <name>pF801-4</name>
</geneLocation>
<dbReference type="AlphaFoldDB" id="A0AAV1ITI0"/>
<dbReference type="RefSeq" id="WP_247779470.1">
    <property type="nucleotide sequence ID" value="NZ_OY754396.1"/>
</dbReference>
<evidence type="ECO:0000313" key="2">
    <source>
        <dbReference type="Proteomes" id="UP001295876"/>
    </source>
</evidence>
<evidence type="ECO:0000313" key="1">
    <source>
        <dbReference type="EMBL" id="CAK1262342.1"/>
    </source>
</evidence>
<protein>
    <submittedName>
        <fullName evidence="1">Uncharacterized protein</fullName>
    </submittedName>
</protein>
<name>A0AAV1ITI0_ECOLX</name>
<keyword evidence="1" id="KW-0614">Plasmid</keyword>